<dbReference type="OrthoDB" id="6246792at2759"/>
<keyword evidence="1" id="KW-0812">Transmembrane</keyword>
<sequence>MDSVKSASEGFRSSLAINICFNPTAPILRAALPALMFTILSFILLWALPCGPQLISIAQGILNLLYLATWTHYAGVFPTRFTLVDAWFILCLGFIGVAFFITLYEHRRLDRLCAGGFCGAGGGFIGLGNGQANPMGSGGSPPSMGLMHQPSPVTMPTKFDICNEAYFRSASSELSKDSSAVMSLGTALRLRCAKNGGLSVFEPNDSNLGPIKSQYASSSTPGDTTALNGCFLQPLGPIPPSYCTTVIAVALPILYILAVIVFWGFFGVQGTVPKACLGLRRMLKSSSLWVKVRISTNSKFTRSLEASHPDYAWQIVVTTRSEAWISVRRSTICIQHDDHFRKQRDINEESLLVRFCPGGILKPVERTQTEQHVRPLRKLEVEKIMVGS</sequence>
<evidence type="ECO:0000313" key="4">
    <source>
        <dbReference type="WBParaSite" id="TTAC_0001049901-mRNA-1"/>
    </source>
</evidence>
<gene>
    <name evidence="2" type="ORF">TTAC_LOCUS10482</name>
</gene>
<dbReference type="AlphaFoldDB" id="A0A0R3XAC2"/>
<dbReference type="WBParaSite" id="TTAC_0001049901-mRNA-1">
    <property type="protein sequence ID" value="TTAC_0001049901-mRNA-1"/>
    <property type="gene ID" value="TTAC_0001049901"/>
</dbReference>
<evidence type="ECO:0000313" key="3">
    <source>
        <dbReference type="Proteomes" id="UP000274429"/>
    </source>
</evidence>
<feature type="transmembrane region" description="Helical" evidence="1">
    <location>
        <begin position="86"/>
        <end position="104"/>
    </location>
</feature>
<name>A0A0R3XAC2_HYDTA</name>
<reference evidence="4" key="1">
    <citation type="submission" date="2017-02" db="UniProtKB">
        <authorList>
            <consortium name="WormBaseParasite"/>
        </authorList>
    </citation>
    <scope>IDENTIFICATION</scope>
</reference>
<accession>A0A0R3XAC2</accession>
<feature type="transmembrane region" description="Helical" evidence="1">
    <location>
        <begin position="27"/>
        <end position="47"/>
    </location>
</feature>
<organism evidence="4">
    <name type="scientific">Hydatigena taeniaeformis</name>
    <name type="common">Feline tapeworm</name>
    <name type="synonym">Taenia taeniaeformis</name>
    <dbReference type="NCBI Taxonomy" id="6205"/>
    <lineage>
        <taxon>Eukaryota</taxon>
        <taxon>Metazoa</taxon>
        <taxon>Spiralia</taxon>
        <taxon>Lophotrochozoa</taxon>
        <taxon>Platyhelminthes</taxon>
        <taxon>Cestoda</taxon>
        <taxon>Eucestoda</taxon>
        <taxon>Cyclophyllidea</taxon>
        <taxon>Taeniidae</taxon>
        <taxon>Hydatigera</taxon>
    </lineage>
</organism>
<keyword evidence="3" id="KW-1185">Reference proteome</keyword>
<keyword evidence="1" id="KW-0472">Membrane</keyword>
<dbReference type="Proteomes" id="UP000274429">
    <property type="component" value="Unassembled WGS sequence"/>
</dbReference>
<feature type="transmembrane region" description="Helical" evidence="1">
    <location>
        <begin position="54"/>
        <end position="74"/>
    </location>
</feature>
<dbReference type="EMBL" id="UYWX01021750">
    <property type="protein sequence ID" value="VDM35462.1"/>
    <property type="molecule type" value="Genomic_DNA"/>
</dbReference>
<feature type="transmembrane region" description="Helical" evidence="1">
    <location>
        <begin position="242"/>
        <end position="266"/>
    </location>
</feature>
<proteinExistence type="predicted"/>
<protein>
    <submittedName>
        <fullName evidence="4">Membrane-associated protein</fullName>
    </submittedName>
</protein>
<evidence type="ECO:0000313" key="2">
    <source>
        <dbReference type="EMBL" id="VDM35462.1"/>
    </source>
</evidence>
<reference evidence="2 3" key="2">
    <citation type="submission" date="2018-11" db="EMBL/GenBank/DDBJ databases">
        <authorList>
            <consortium name="Pathogen Informatics"/>
        </authorList>
    </citation>
    <scope>NUCLEOTIDE SEQUENCE [LARGE SCALE GENOMIC DNA]</scope>
</reference>
<evidence type="ECO:0000256" key="1">
    <source>
        <dbReference type="SAM" id="Phobius"/>
    </source>
</evidence>
<keyword evidence="1" id="KW-1133">Transmembrane helix</keyword>